<organism evidence="2">
    <name type="scientific">Tanacetum cinerariifolium</name>
    <name type="common">Dalmatian daisy</name>
    <name type="synonym">Chrysanthemum cinerariifolium</name>
    <dbReference type="NCBI Taxonomy" id="118510"/>
    <lineage>
        <taxon>Eukaryota</taxon>
        <taxon>Viridiplantae</taxon>
        <taxon>Streptophyta</taxon>
        <taxon>Embryophyta</taxon>
        <taxon>Tracheophyta</taxon>
        <taxon>Spermatophyta</taxon>
        <taxon>Magnoliopsida</taxon>
        <taxon>eudicotyledons</taxon>
        <taxon>Gunneridae</taxon>
        <taxon>Pentapetalae</taxon>
        <taxon>asterids</taxon>
        <taxon>campanulids</taxon>
        <taxon>Asterales</taxon>
        <taxon>Asteraceae</taxon>
        <taxon>Asteroideae</taxon>
        <taxon>Anthemideae</taxon>
        <taxon>Anthemidinae</taxon>
        <taxon>Tanacetum</taxon>
    </lineage>
</organism>
<sequence>LSPKKDLSWTGLPECADDTVTDYSRPSHTVESSSEEDQNRNPSAFENVASPITPKQPRLCHEKKHVLTVVTLIILPMSVEKG</sequence>
<feature type="compositionally biased region" description="Polar residues" evidence="1">
    <location>
        <begin position="21"/>
        <end position="32"/>
    </location>
</feature>
<protein>
    <submittedName>
        <fullName evidence="2">Uncharacterized protein</fullName>
    </submittedName>
</protein>
<accession>A0A699V6N1</accession>
<name>A0A699V6N1_TANCI</name>
<evidence type="ECO:0000256" key="1">
    <source>
        <dbReference type="SAM" id="MobiDB-lite"/>
    </source>
</evidence>
<dbReference type="AlphaFoldDB" id="A0A699V6N1"/>
<proteinExistence type="predicted"/>
<reference evidence="2" key="1">
    <citation type="journal article" date="2019" name="Sci. Rep.">
        <title>Draft genome of Tanacetum cinerariifolium, the natural source of mosquito coil.</title>
        <authorList>
            <person name="Yamashiro T."/>
            <person name="Shiraishi A."/>
            <person name="Satake H."/>
            <person name="Nakayama K."/>
        </authorList>
    </citation>
    <scope>NUCLEOTIDE SEQUENCE</scope>
</reference>
<evidence type="ECO:0000313" key="2">
    <source>
        <dbReference type="EMBL" id="GFD29491.1"/>
    </source>
</evidence>
<feature type="region of interest" description="Disordered" evidence="1">
    <location>
        <begin position="1"/>
        <end position="57"/>
    </location>
</feature>
<comment type="caution">
    <text evidence="2">The sequence shown here is derived from an EMBL/GenBank/DDBJ whole genome shotgun (WGS) entry which is preliminary data.</text>
</comment>
<feature type="non-terminal residue" evidence="2">
    <location>
        <position position="1"/>
    </location>
</feature>
<gene>
    <name evidence="2" type="ORF">Tci_901460</name>
</gene>
<dbReference type="EMBL" id="BKCJ011395279">
    <property type="protein sequence ID" value="GFD29491.1"/>
    <property type="molecule type" value="Genomic_DNA"/>
</dbReference>